<dbReference type="GO" id="GO:0003676">
    <property type="term" value="F:nucleic acid binding"/>
    <property type="evidence" value="ECO:0007669"/>
    <property type="project" value="InterPro"/>
</dbReference>
<accession>A0A447KP23</accession>
<feature type="domain" description="3'-5' exoribonuclease Rv2179c-like" evidence="1">
    <location>
        <begin position="2"/>
        <end position="181"/>
    </location>
</feature>
<dbReference type="RefSeq" id="WP_004956597.1">
    <property type="nucleotide sequence ID" value="NZ_LR134117.1"/>
</dbReference>
<evidence type="ECO:0000259" key="1">
    <source>
        <dbReference type="Pfam" id="PF16473"/>
    </source>
</evidence>
<reference evidence="2 3" key="1">
    <citation type="submission" date="2018-12" db="EMBL/GenBank/DDBJ databases">
        <authorList>
            <consortium name="Pathogen Informatics"/>
        </authorList>
    </citation>
    <scope>NUCLEOTIDE SEQUENCE [LARGE SCALE GENOMIC DNA]</scope>
    <source>
        <strain evidence="2 3">NCTC11214</strain>
    </source>
</reference>
<dbReference type="InterPro" id="IPR033390">
    <property type="entry name" value="Rv2179c-like"/>
</dbReference>
<organism evidence="2 3">
    <name type="scientific">Serratia odorifera</name>
    <dbReference type="NCBI Taxonomy" id="618"/>
    <lineage>
        <taxon>Bacteria</taxon>
        <taxon>Pseudomonadati</taxon>
        <taxon>Pseudomonadota</taxon>
        <taxon>Gammaproteobacteria</taxon>
        <taxon>Enterobacterales</taxon>
        <taxon>Yersiniaceae</taxon>
        <taxon>Serratia</taxon>
    </lineage>
</organism>
<gene>
    <name evidence="2" type="ORF">NCTC11214_01589</name>
</gene>
<dbReference type="Gene3D" id="3.30.420.10">
    <property type="entry name" value="Ribonuclease H-like superfamily/Ribonuclease H"/>
    <property type="match status" value="1"/>
</dbReference>
<evidence type="ECO:0000313" key="3">
    <source>
        <dbReference type="Proteomes" id="UP000281391"/>
    </source>
</evidence>
<proteinExistence type="predicted"/>
<dbReference type="KEGG" id="sof:NCTC11214_01589"/>
<dbReference type="Pfam" id="PF16473">
    <property type="entry name" value="Rv2179c-like"/>
    <property type="match status" value="1"/>
</dbReference>
<dbReference type="Proteomes" id="UP000281391">
    <property type="component" value="Chromosome"/>
</dbReference>
<dbReference type="InterPro" id="IPR012337">
    <property type="entry name" value="RNaseH-like_sf"/>
</dbReference>
<evidence type="ECO:0000313" key="2">
    <source>
        <dbReference type="EMBL" id="VDZ54962.1"/>
    </source>
</evidence>
<protein>
    <recommendedName>
        <fullName evidence="1">3'-5' exoribonuclease Rv2179c-like domain-containing protein</fullName>
    </recommendedName>
</protein>
<dbReference type="AlphaFoldDB" id="A0A447KP23"/>
<name>A0A447KP23_SEROD</name>
<dbReference type="EMBL" id="LR134117">
    <property type="protein sequence ID" value="VDZ54962.1"/>
    <property type="molecule type" value="Genomic_DNA"/>
</dbReference>
<dbReference type="SUPFAM" id="SSF53098">
    <property type="entry name" value="Ribonuclease H-like"/>
    <property type="match status" value="1"/>
</dbReference>
<dbReference type="InterPro" id="IPR036397">
    <property type="entry name" value="RNaseH_sf"/>
</dbReference>
<sequence>MNHLMIDLETLGTGVDAPIAAIGAVFFEPSTGCTGARFYTRVDFISDMEQGAKPDGYTIKWWLKQSSEARAELVADDAPLAWEALTRLHDFIEKNAIPNDLKFLQVWGNGASFDCVLLRAAFGRADLEIPWQWWNDRDVRTVVEMGRALGFDPKRNSPFNGERHNALDDAVHQALYVSEIWQRLTTDKEPML</sequence>